<name>A0A1E3QPF2_9ASCO</name>
<dbReference type="STRING" id="984486.A0A1E3QPF2"/>
<protein>
    <submittedName>
        <fullName evidence="2">Uncharacterized protein</fullName>
    </submittedName>
</protein>
<sequence>MFGCAFAVISKWIRDSGSDGADTGLLVGPFADATKRRALCFYLVNLLKTKLTRPITIRLDSPVVALTDGLDFSYTLESSSRFDAWHRLEFLLLLVFVVAINALVLKVKVNKESSGYMGGSLTKDNTLEMTDSPGDEPFSEKRLVGGHYLDILKISTSSGSPFVVTIGLDHKVMVWSPIADPIPSPFPLPIQSQVWPVVHVVLGNQGNTIALFSKSGLVSCYSRLAQRFIWQVVLEGLKGSVPLESFFRRKTIPAFLQRKMLLEKQKKLQLELEERERSQLHRTTSDQSFLGASIRAERLEEGKDLELMELTVMAKNGAMYTISCDDGKVSEENITSSKALVSARRLTSARVSDRLICQVSNGIIMVATSVNNKWKFRKLLVQEEKYNKGQSLLTPAAMSRHSSVGSKYRPFHVTGSQTSLSTLTPVEPPLHNLTTSTIAIVSFVGMIVRTRDLVAELIDVQTGTLVRKFNIGQFVKNSFRVFHSEPQHCRFCGCASVRSFSLVYTELDTNTVIMHTFSIENRAKNNICWRVERDPRETRCLGFDSVTEQQHWLEGSECWNLTDMNMIVGIVKRKQAAMAVKSETHSSALRSSELRSRRAKPKDSQPVQISDTWEGFTMTATGKVTYHEIPCVPGLSLNPSLLVKRINQIERFGHKSVVVGFGNIIKILYLGNNDELLEKDDYDTNSPNTRLEGNIRGLSFVNKRRQNGLHNGKAEVSVNFSRLRE</sequence>
<dbReference type="RefSeq" id="XP_018984185.1">
    <property type="nucleotide sequence ID" value="XM_019131900.1"/>
</dbReference>
<dbReference type="Proteomes" id="UP000094336">
    <property type="component" value="Unassembled WGS sequence"/>
</dbReference>
<dbReference type="AlphaFoldDB" id="A0A1E3QPF2"/>
<accession>A0A1E3QPF2</accession>
<dbReference type="EMBL" id="KV454434">
    <property type="protein sequence ID" value="ODQ78857.1"/>
    <property type="molecule type" value="Genomic_DNA"/>
</dbReference>
<dbReference type="InterPro" id="IPR036322">
    <property type="entry name" value="WD40_repeat_dom_sf"/>
</dbReference>
<evidence type="ECO:0000256" key="1">
    <source>
        <dbReference type="SAM" id="MobiDB-lite"/>
    </source>
</evidence>
<evidence type="ECO:0000313" key="3">
    <source>
        <dbReference type="Proteomes" id="UP000094336"/>
    </source>
</evidence>
<reference evidence="3" key="1">
    <citation type="submission" date="2016-05" db="EMBL/GenBank/DDBJ databases">
        <title>Comparative genomics of biotechnologically important yeasts.</title>
        <authorList>
            <consortium name="DOE Joint Genome Institute"/>
            <person name="Riley R."/>
            <person name="Haridas S."/>
            <person name="Wolfe K.H."/>
            <person name="Lopes M.R."/>
            <person name="Hittinger C.T."/>
            <person name="Goker M."/>
            <person name="Salamov A."/>
            <person name="Wisecaver J."/>
            <person name="Long T.M."/>
            <person name="Aerts A.L."/>
            <person name="Barry K."/>
            <person name="Choi C."/>
            <person name="Clum A."/>
            <person name="Coughlan A.Y."/>
            <person name="Deshpande S."/>
            <person name="Douglass A.P."/>
            <person name="Hanson S.J."/>
            <person name="Klenk H.-P."/>
            <person name="Labutti K."/>
            <person name="Lapidus A."/>
            <person name="Lindquist E."/>
            <person name="Lipzen A."/>
            <person name="Meier-Kolthoff J.P."/>
            <person name="Ohm R.A."/>
            <person name="Otillar R.P."/>
            <person name="Pangilinan J."/>
            <person name="Peng Y."/>
            <person name="Rokas A."/>
            <person name="Rosa C.A."/>
            <person name="Scheuner C."/>
            <person name="Sibirny A.A."/>
            <person name="Slot J.C."/>
            <person name="Stielow J.B."/>
            <person name="Sun H."/>
            <person name="Kurtzman C.P."/>
            <person name="Blackwell M."/>
            <person name="Grigoriev I.V."/>
            <person name="Jeffries T.W."/>
        </authorList>
    </citation>
    <scope>NUCLEOTIDE SEQUENCE [LARGE SCALE GENOMIC DNA]</scope>
    <source>
        <strain evidence="3">NRRL Y-12698</strain>
    </source>
</reference>
<keyword evidence="3" id="KW-1185">Reference proteome</keyword>
<dbReference type="GeneID" id="30149753"/>
<feature type="region of interest" description="Disordered" evidence="1">
    <location>
        <begin position="582"/>
        <end position="608"/>
    </location>
</feature>
<gene>
    <name evidence="2" type="ORF">BABINDRAFT_38974</name>
</gene>
<evidence type="ECO:0000313" key="2">
    <source>
        <dbReference type="EMBL" id="ODQ78857.1"/>
    </source>
</evidence>
<organism evidence="2 3">
    <name type="scientific">Babjeviella inositovora NRRL Y-12698</name>
    <dbReference type="NCBI Taxonomy" id="984486"/>
    <lineage>
        <taxon>Eukaryota</taxon>
        <taxon>Fungi</taxon>
        <taxon>Dikarya</taxon>
        <taxon>Ascomycota</taxon>
        <taxon>Saccharomycotina</taxon>
        <taxon>Pichiomycetes</taxon>
        <taxon>Serinales incertae sedis</taxon>
        <taxon>Babjeviella</taxon>
    </lineage>
</organism>
<proteinExistence type="predicted"/>
<dbReference type="SUPFAM" id="SSF50978">
    <property type="entry name" value="WD40 repeat-like"/>
    <property type="match status" value="1"/>
</dbReference>
<dbReference type="OrthoDB" id="1914839at2759"/>